<sequence length="209" mass="23566">MGNCPEHIVEYMHDYLDGDISREHEQELKKHLQRCSDCQQHMHELSDTIAFVKSATHVAAPLHFEASVMAKLPKQKHRMGVQKWLRQHPLLIAAAVFCLLMSATLFSSFKDDQQFSVTKQPNLVVDGQTVIVPKGEVVKGDIVVRNGDIVVEGEVDGNITVINGKYMASTAMVTGQIEEINEAFDWLWYKIKKVTNDVFAMNGKAEQEN</sequence>
<evidence type="ECO:0000259" key="4">
    <source>
        <dbReference type="Pfam" id="PF13490"/>
    </source>
</evidence>
<reference evidence="5" key="2">
    <citation type="submission" date="2020-09" db="EMBL/GenBank/DDBJ databases">
        <authorList>
            <person name="Sun Q."/>
            <person name="Zhou Y."/>
        </authorList>
    </citation>
    <scope>NUCLEOTIDE SEQUENCE</scope>
    <source>
        <strain evidence="5">CGMCC 1.15760</strain>
    </source>
</reference>
<feature type="domain" description="Putative zinc-finger" evidence="4">
    <location>
        <begin position="6"/>
        <end position="39"/>
    </location>
</feature>
<evidence type="ECO:0000256" key="1">
    <source>
        <dbReference type="ARBA" id="ARBA00024353"/>
    </source>
</evidence>
<name>A0A917LID8_9BACI</name>
<organism evidence="5 6">
    <name type="scientific">Lysinibacillus alkalisoli</name>
    <dbReference type="NCBI Taxonomy" id="1911548"/>
    <lineage>
        <taxon>Bacteria</taxon>
        <taxon>Bacillati</taxon>
        <taxon>Bacillota</taxon>
        <taxon>Bacilli</taxon>
        <taxon>Bacillales</taxon>
        <taxon>Bacillaceae</taxon>
        <taxon>Lysinibacillus</taxon>
    </lineage>
</organism>
<feature type="transmembrane region" description="Helical" evidence="3">
    <location>
        <begin position="88"/>
        <end position="109"/>
    </location>
</feature>
<proteinExistence type="inferred from homology"/>
<dbReference type="Pfam" id="PF13490">
    <property type="entry name" value="zf-HC2"/>
    <property type="match status" value="1"/>
</dbReference>
<keyword evidence="3" id="KW-1133">Transmembrane helix</keyword>
<comment type="similarity">
    <text evidence="1">Belongs to the zinc-associated anti-sigma factor (ZAS) superfamily. Anti-sigma-W factor family.</text>
</comment>
<comment type="caution">
    <text evidence="5">The sequence shown here is derived from an EMBL/GenBank/DDBJ whole genome shotgun (WGS) entry which is preliminary data.</text>
</comment>
<dbReference type="InterPro" id="IPR041916">
    <property type="entry name" value="Anti_sigma_zinc_sf"/>
</dbReference>
<evidence type="ECO:0000256" key="2">
    <source>
        <dbReference type="ARBA" id="ARBA00024438"/>
    </source>
</evidence>
<accession>A0A917LID8</accession>
<protein>
    <recommendedName>
        <fullName evidence="2">Anti-sigma-W factor RsiW</fullName>
    </recommendedName>
</protein>
<evidence type="ECO:0000313" key="6">
    <source>
        <dbReference type="Proteomes" id="UP000616608"/>
    </source>
</evidence>
<dbReference type="AlphaFoldDB" id="A0A917LID8"/>
<dbReference type="Proteomes" id="UP000616608">
    <property type="component" value="Unassembled WGS sequence"/>
</dbReference>
<evidence type="ECO:0000256" key="3">
    <source>
        <dbReference type="SAM" id="Phobius"/>
    </source>
</evidence>
<dbReference type="Gene3D" id="1.10.10.1320">
    <property type="entry name" value="Anti-sigma factor, zinc-finger domain"/>
    <property type="match status" value="1"/>
</dbReference>
<gene>
    <name evidence="5" type="primary">rsiW</name>
    <name evidence="5" type="ORF">GCM10007425_21540</name>
</gene>
<keyword evidence="6" id="KW-1185">Reference proteome</keyword>
<keyword evidence="3" id="KW-0812">Transmembrane</keyword>
<keyword evidence="3" id="KW-0472">Membrane</keyword>
<reference evidence="5" key="1">
    <citation type="journal article" date="2014" name="Int. J. Syst. Evol. Microbiol.">
        <title>Complete genome sequence of Corynebacterium casei LMG S-19264T (=DSM 44701T), isolated from a smear-ripened cheese.</title>
        <authorList>
            <consortium name="US DOE Joint Genome Institute (JGI-PGF)"/>
            <person name="Walter F."/>
            <person name="Albersmeier A."/>
            <person name="Kalinowski J."/>
            <person name="Ruckert C."/>
        </authorList>
    </citation>
    <scope>NUCLEOTIDE SEQUENCE</scope>
    <source>
        <strain evidence="5">CGMCC 1.15760</strain>
    </source>
</reference>
<evidence type="ECO:0000313" key="5">
    <source>
        <dbReference type="EMBL" id="GGG26640.1"/>
    </source>
</evidence>
<dbReference type="InterPro" id="IPR027383">
    <property type="entry name" value="Znf_put"/>
</dbReference>
<dbReference type="RefSeq" id="WP_188615055.1">
    <property type="nucleotide sequence ID" value="NZ_BMJT01000006.1"/>
</dbReference>
<dbReference type="EMBL" id="BMJT01000006">
    <property type="protein sequence ID" value="GGG26640.1"/>
    <property type="molecule type" value="Genomic_DNA"/>
</dbReference>